<reference evidence="1" key="1">
    <citation type="submission" date="2020-12" db="EMBL/GenBank/DDBJ databases">
        <title>Genomic characterization of non-nitrogen-fixing Frankia strains.</title>
        <authorList>
            <person name="Carlos-Shanley C."/>
            <person name="Guerra T."/>
            <person name="Hahn D."/>
        </authorList>
    </citation>
    <scope>NUCLEOTIDE SEQUENCE</scope>
    <source>
        <strain evidence="1">CN6</strain>
    </source>
</reference>
<name>A0A937REU7_9ACTN</name>
<dbReference type="Proteomes" id="UP000604475">
    <property type="component" value="Unassembled WGS sequence"/>
</dbReference>
<dbReference type="AlphaFoldDB" id="A0A937REU7"/>
<protein>
    <submittedName>
        <fullName evidence="1">Uncharacterized protein</fullName>
    </submittedName>
</protein>
<evidence type="ECO:0000313" key="1">
    <source>
        <dbReference type="EMBL" id="MBL7627559.1"/>
    </source>
</evidence>
<evidence type="ECO:0000313" key="2">
    <source>
        <dbReference type="Proteomes" id="UP000604475"/>
    </source>
</evidence>
<sequence>MSAAATRPAATRFTLRVPDSWFEFDVWRATRTGDLARLVDARTAKYPRLRPYRAALLKLLREVAERAERQGAVYCATATADESGAGDLLATLLVFHTHGGDDPAENTVAAIAARVSAVAPGQPGEPWRSVEIVTIPAGEAVRIRGVERGVIGGAGAAATIDTVTTQTLVPVPGGEHGAEGVLNVVLTSPHLGLVDELFDLFEAISDTLAWTPDVPAS</sequence>
<proteinExistence type="predicted"/>
<accession>A0A937REU7</accession>
<dbReference type="RefSeq" id="WP_202999379.1">
    <property type="nucleotide sequence ID" value="NZ_JADWYU010000098.1"/>
</dbReference>
<gene>
    <name evidence="1" type="ORF">I7412_10325</name>
</gene>
<organism evidence="1 2">
    <name type="scientific">Frankia nepalensis</name>
    <dbReference type="NCBI Taxonomy" id="1836974"/>
    <lineage>
        <taxon>Bacteria</taxon>
        <taxon>Bacillati</taxon>
        <taxon>Actinomycetota</taxon>
        <taxon>Actinomycetes</taxon>
        <taxon>Frankiales</taxon>
        <taxon>Frankiaceae</taxon>
        <taxon>Frankia</taxon>
    </lineage>
</organism>
<comment type="caution">
    <text evidence="1">The sequence shown here is derived from an EMBL/GenBank/DDBJ whole genome shotgun (WGS) entry which is preliminary data.</text>
</comment>
<keyword evidence="2" id="KW-1185">Reference proteome</keyword>
<dbReference type="EMBL" id="JAEACQ010000161">
    <property type="protein sequence ID" value="MBL7627559.1"/>
    <property type="molecule type" value="Genomic_DNA"/>
</dbReference>